<feature type="transmembrane region" description="Helical" evidence="2">
    <location>
        <begin position="212"/>
        <end position="236"/>
    </location>
</feature>
<dbReference type="EMBL" id="ML996081">
    <property type="protein sequence ID" value="KAF2156897.1"/>
    <property type="molecule type" value="Genomic_DNA"/>
</dbReference>
<proteinExistence type="predicted"/>
<evidence type="ECO:0000256" key="1">
    <source>
        <dbReference type="SAM" id="MobiDB-lite"/>
    </source>
</evidence>
<sequence>MSQTSTTIKIPASTSAYIAYGSNVPVRVNPTGKSPLVTYSAGFSLWIPFTGELPPNVNVDVLNLELELQILRSTPSAITETPSDGSPAAVSTSTHTAGIGPSRTQLSSPSVITPDFTNYKEGAPFYALSNEILSPISAYNTISPPSVLYVPVNVPLPQFVDADALASHLATIFDPSSTLTSSNQATSSTSSSDTNTTTPNPTPHTTGISAGVLAGSVAGAFVLSCLVLGLFVVCCFRGRRRRVVAMPSSTSDAGHGMPTSEKTLVATWEKHLPQEKDDKTLTKAFESLLMQVQIHLEAFYGAKAGSITRENEESLTQIAPMSTVKLLQQKSIDAVPVLESILVRTIVDRISLRSDPQDSFLPPEYTSIPHQNGWHMGGDEYGASTKAESRRGFTQAFAQWRRLGAFLRADTKSVSELGESLSQRIETVTQSVVQAFAPWEIRERSNVDRHDNFRTLFHQASEVGMMLFAQPSTFMFDWTGSDQSGSKSIVVAPALVKRLQGNGEALSRPQILLKARETKI</sequence>
<comment type="caution">
    <text evidence="3">The sequence shown here is derived from an EMBL/GenBank/DDBJ whole genome shotgun (WGS) entry which is preliminary data.</text>
</comment>
<keyword evidence="2" id="KW-1133">Transmembrane helix</keyword>
<feature type="region of interest" description="Disordered" evidence="1">
    <location>
        <begin position="177"/>
        <end position="203"/>
    </location>
</feature>
<evidence type="ECO:0000313" key="4">
    <source>
        <dbReference type="Proteomes" id="UP000799439"/>
    </source>
</evidence>
<reference evidence="3" key="1">
    <citation type="journal article" date="2020" name="Stud. Mycol.">
        <title>101 Dothideomycetes genomes: a test case for predicting lifestyles and emergence of pathogens.</title>
        <authorList>
            <person name="Haridas S."/>
            <person name="Albert R."/>
            <person name="Binder M."/>
            <person name="Bloem J."/>
            <person name="Labutti K."/>
            <person name="Salamov A."/>
            <person name="Andreopoulos B."/>
            <person name="Baker S."/>
            <person name="Barry K."/>
            <person name="Bills G."/>
            <person name="Bluhm B."/>
            <person name="Cannon C."/>
            <person name="Castanera R."/>
            <person name="Culley D."/>
            <person name="Daum C."/>
            <person name="Ezra D."/>
            <person name="Gonzalez J."/>
            <person name="Henrissat B."/>
            <person name="Kuo A."/>
            <person name="Liang C."/>
            <person name="Lipzen A."/>
            <person name="Lutzoni F."/>
            <person name="Magnuson J."/>
            <person name="Mondo S."/>
            <person name="Nolan M."/>
            <person name="Ohm R."/>
            <person name="Pangilinan J."/>
            <person name="Park H.-J."/>
            <person name="Ramirez L."/>
            <person name="Alfaro M."/>
            <person name="Sun H."/>
            <person name="Tritt A."/>
            <person name="Yoshinaga Y."/>
            <person name="Zwiers L.-H."/>
            <person name="Turgeon B."/>
            <person name="Goodwin S."/>
            <person name="Spatafora J."/>
            <person name="Crous P."/>
            <person name="Grigoriev I."/>
        </authorList>
    </citation>
    <scope>NUCLEOTIDE SEQUENCE</scope>
    <source>
        <strain evidence="3">CBS 260.36</strain>
    </source>
</reference>
<dbReference type="OrthoDB" id="5421765at2759"/>
<evidence type="ECO:0000256" key="2">
    <source>
        <dbReference type="SAM" id="Phobius"/>
    </source>
</evidence>
<keyword evidence="2" id="KW-0812">Transmembrane</keyword>
<organism evidence="3 4">
    <name type="scientific">Myriangium duriaei CBS 260.36</name>
    <dbReference type="NCBI Taxonomy" id="1168546"/>
    <lineage>
        <taxon>Eukaryota</taxon>
        <taxon>Fungi</taxon>
        <taxon>Dikarya</taxon>
        <taxon>Ascomycota</taxon>
        <taxon>Pezizomycotina</taxon>
        <taxon>Dothideomycetes</taxon>
        <taxon>Dothideomycetidae</taxon>
        <taxon>Myriangiales</taxon>
        <taxon>Myriangiaceae</taxon>
        <taxon>Myriangium</taxon>
    </lineage>
</organism>
<keyword evidence="2" id="KW-0472">Membrane</keyword>
<gene>
    <name evidence="3" type="ORF">K461DRAFT_317081</name>
</gene>
<dbReference type="Proteomes" id="UP000799439">
    <property type="component" value="Unassembled WGS sequence"/>
</dbReference>
<accession>A0A9P4ML12</accession>
<dbReference type="AlphaFoldDB" id="A0A9P4ML12"/>
<protein>
    <submittedName>
        <fullName evidence="3">Uncharacterized protein</fullName>
    </submittedName>
</protein>
<keyword evidence="4" id="KW-1185">Reference proteome</keyword>
<evidence type="ECO:0000313" key="3">
    <source>
        <dbReference type="EMBL" id="KAF2156897.1"/>
    </source>
</evidence>
<feature type="region of interest" description="Disordered" evidence="1">
    <location>
        <begin position="77"/>
        <end position="107"/>
    </location>
</feature>
<name>A0A9P4ML12_9PEZI</name>